<dbReference type="Proteomes" id="UP000034137">
    <property type="component" value="Unassembled WGS sequence"/>
</dbReference>
<comment type="caution">
    <text evidence="2">The sequence shown here is derived from an EMBL/GenBank/DDBJ whole genome shotgun (WGS) entry which is preliminary data.</text>
</comment>
<evidence type="ECO:0000313" key="2">
    <source>
        <dbReference type="EMBL" id="KKR32685.1"/>
    </source>
</evidence>
<feature type="domain" description="NIF system FeS cluster assembly NifU N-terminal" evidence="1">
    <location>
        <begin position="3"/>
        <end position="129"/>
    </location>
</feature>
<accession>A0A0G0SDA8</accession>
<dbReference type="AlphaFoldDB" id="A0A0G0SDA8"/>
<dbReference type="GO" id="GO:0051536">
    <property type="term" value="F:iron-sulfur cluster binding"/>
    <property type="evidence" value="ECO:0007669"/>
    <property type="project" value="InterPro"/>
</dbReference>
<name>A0A0G0SDA8_9BACT</name>
<dbReference type="Pfam" id="PF01592">
    <property type="entry name" value="NifU_N"/>
    <property type="match status" value="1"/>
</dbReference>
<dbReference type="CDD" id="cd06664">
    <property type="entry name" value="IscU_like"/>
    <property type="match status" value="1"/>
</dbReference>
<dbReference type="PANTHER" id="PTHR10093">
    <property type="entry name" value="IRON-SULFUR CLUSTER ASSEMBLY ENZYME NIFU HOMOLOG"/>
    <property type="match status" value="1"/>
</dbReference>
<dbReference type="GO" id="GO:0005506">
    <property type="term" value="F:iron ion binding"/>
    <property type="evidence" value="ECO:0007669"/>
    <property type="project" value="InterPro"/>
</dbReference>
<protein>
    <recommendedName>
        <fullName evidence="1">NIF system FeS cluster assembly NifU N-terminal domain-containing protein</fullName>
    </recommendedName>
</protein>
<gene>
    <name evidence="2" type="ORF">UT64_C0026G0027</name>
</gene>
<evidence type="ECO:0000313" key="3">
    <source>
        <dbReference type="Proteomes" id="UP000034137"/>
    </source>
</evidence>
<dbReference type="InterPro" id="IPR002871">
    <property type="entry name" value="NIF_FeS_clus_asmbl_NifU_N"/>
</dbReference>
<organism evidence="2 3">
    <name type="scientific">Candidatus Falkowbacteria bacterium GW2011_GWF2_39_8</name>
    <dbReference type="NCBI Taxonomy" id="1618642"/>
    <lineage>
        <taxon>Bacteria</taxon>
        <taxon>Candidatus Falkowiibacteriota</taxon>
    </lineage>
</organism>
<dbReference type="EMBL" id="LBXO01000026">
    <property type="protein sequence ID" value="KKR32685.1"/>
    <property type="molecule type" value="Genomic_DNA"/>
</dbReference>
<dbReference type="SUPFAM" id="SSF82649">
    <property type="entry name" value="SufE/NifU"/>
    <property type="match status" value="1"/>
</dbReference>
<dbReference type="GO" id="GO:0016226">
    <property type="term" value="P:iron-sulfur cluster assembly"/>
    <property type="evidence" value="ECO:0007669"/>
    <property type="project" value="InterPro"/>
</dbReference>
<sequence length="129" mass="14122">MLYTEQVIKHFKKPHNQGVIKNADAIGQKGNLACGDVMKIYLKIGKKKNGHESENFIKNIKFETLGCAAAIAVSSALTDRIKGMTFKEALAVNKDDIVNDLGGLPAPKIHCSMLGLEALHEAIENYDKK</sequence>
<reference evidence="2 3" key="1">
    <citation type="journal article" date="2015" name="Nature">
        <title>rRNA introns, odd ribosomes, and small enigmatic genomes across a large radiation of phyla.</title>
        <authorList>
            <person name="Brown C.T."/>
            <person name="Hug L.A."/>
            <person name="Thomas B.C."/>
            <person name="Sharon I."/>
            <person name="Castelle C.J."/>
            <person name="Singh A."/>
            <person name="Wilkins M.J."/>
            <person name="Williams K.H."/>
            <person name="Banfield J.F."/>
        </authorList>
    </citation>
    <scope>NUCLEOTIDE SEQUENCE [LARGE SCALE GENOMIC DNA]</scope>
</reference>
<proteinExistence type="predicted"/>
<dbReference type="Gene3D" id="3.90.1010.10">
    <property type="match status" value="1"/>
</dbReference>
<evidence type="ECO:0000259" key="1">
    <source>
        <dbReference type="Pfam" id="PF01592"/>
    </source>
</evidence>